<comment type="caution">
    <text evidence="1">The sequence shown here is derived from an EMBL/GenBank/DDBJ whole genome shotgun (WGS) entry which is preliminary data.</text>
</comment>
<dbReference type="Proteomes" id="UP000019251">
    <property type="component" value="Unassembled WGS sequence"/>
</dbReference>
<name>A0A829R9U8_LISGR</name>
<reference evidence="1 2" key="1">
    <citation type="submission" date="2012-12" db="EMBL/GenBank/DDBJ databases">
        <title>Novel taxa of Listeriaceae from agricultural environments in the United States.</title>
        <authorList>
            <person name="den Bakker H.C."/>
            <person name="Allred A."/>
            <person name="Warchocki S."/>
            <person name="Wright E.M."/>
            <person name="Burrell A."/>
            <person name="Nightingale K.K."/>
            <person name="Kephart D."/>
            <person name="Wiedmann M."/>
        </authorList>
    </citation>
    <scope>NUCLEOTIDE SEQUENCE [LARGE SCALE GENOMIC DNA]</scope>
    <source>
        <strain evidence="1 2">FSL F6-1183</strain>
    </source>
</reference>
<protein>
    <recommendedName>
        <fullName evidence="3">Cyclic nucleotide-binding domain-containing protein</fullName>
    </recommendedName>
</protein>
<gene>
    <name evidence="1" type="ORF">LMUR_06657</name>
</gene>
<evidence type="ECO:0000313" key="1">
    <source>
        <dbReference type="EMBL" id="EUJ28746.1"/>
    </source>
</evidence>
<evidence type="ECO:0008006" key="3">
    <source>
        <dbReference type="Google" id="ProtNLM"/>
    </source>
</evidence>
<dbReference type="AlphaFoldDB" id="A0A829R9U8"/>
<evidence type="ECO:0000313" key="2">
    <source>
        <dbReference type="Proteomes" id="UP000019251"/>
    </source>
</evidence>
<sequence length="183" mass="21922">MRYSEFQQHMQKDNFIYKYIMDFCKSKRIKLERKQKLILDQNKIYFCTKGVLELMLRHSKKSSSIVQANQIIQGIPREGCCYEIRALTKVEVAVYESDELYDFLENRNLLSHYLYSHIYMEEQRKCFFNELSGLKVKERVERVIQEFSDGNKIPEWFSVELVSKMCNCSYNSALKYSSKRHSS</sequence>
<organism evidence="1 2">
    <name type="scientific">Listeria grayi FSL F6-1183</name>
    <dbReference type="NCBI Taxonomy" id="1265827"/>
    <lineage>
        <taxon>Bacteria</taxon>
        <taxon>Bacillati</taxon>
        <taxon>Bacillota</taxon>
        <taxon>Bacilli</taxon>
        <taxon>Bacillales</taxon>
        <taxon>Listeriaceae</taxon>
        <taxon>Listeria</taxon>
    </lineage>
</organism>
<dbReference type="EMBL" id="AODG01000007">
    <property type="protein sequence ID" value="EUJ28746.1"/>
    <property type="molecule type" value="Genomic_DNA"/>
</dbReference>
<accession>A0A829R9U8</accession>
<proteinExistence type="predicted"/>
<dbReference type="RefSeq" id="WP_036105468.1">
    <property type="nucleotide sequence ID" value="NZ_AODG01000007.1"/>
</dbReference>